<name>A0ABP8RQ47_9MYCO</name>
<reference evidence="3" key="1">
    <citation type="journal article" date="2019" name="Int. J. Syst. Evol. Microbiol.">
        <title>The Global Catalogue of Microorganisms (GCM) 10K type strain sequencing project: providing services to taxonomists for standard genome sequencing and annotation.</title>
        <authorList>
            <consortium name="The Broad Institute Genomics Platform"/>
            <consortium name="The Broad Institute Genome Sequencing Center for Infectious Disease"/>
            <person name="Wu L."/>
            <person name="Ma J."/>
        </authorList>
    </citation>
    <scope>NUCLEOTIDE SEQUENCE [LARGE SCALE GENOMIC DNA]</scope>
    <source>
        <strain evidence="3">JCM 17782</strain>
    </source>
</reference>
<keyword evidence="3" id="KW-1185">Reference proteome</keyword>
<comment type="caution">
    <text evidence="2">The sequence shown here is derived from an EMBL/GenBank/DDBJ whole genome shotgun (WGS) entry which is preliminary data.</text>
</comment>
<evidence type="ECO:0000313" key="3">
    <source>
        <dbReference type="Proteomes" id="UP001501417"/>
    </source>
</evidence>
<dbReference type="EMBL" id="BAABGF010000031">
    <property type="protein sequence ID" value="GAA4543882.1"/>
    <property type="molecule type" value="Genomic_DNA"/>
</dbReference>
<proteinExistence type="predicted"/>
<feature type="region of interest" description="Disordered" evidence="1">
    <location>
        <begin position="1"/>
        <end position="30"/>
    </location>
</feature>
<sequence>MDPKAGGGRNGQSRRASSATAGTALSTVRHSISRKTRRIGLVHCPARACTTQAGSVLCKTTS</sequence>
<organism evidence="2 3">
    <name type="scientific">Mycobacterium paraffinicum</name>
    <dbReference type="NCBI Taxonomy" id="53378"/>
    <lineage>
        <taxon>Bacteria</taxon>
        <taxon>Bacillati</taxon>
        <taxon>Actinomycetota</taxon>
        <taxon>Actinomycetes</taxon>
        <taxon>Mycobacteriales</taxon>
        <taxon>Mycobacteriaceae</taxon>
        <taxon>Mycobacterium</taxon>
    </lineage>
</organism>
<accession>A0ABP8RQ47</accession>
<protein>
    <submittedName>
        <fullName evidence="2">Uncharacterized protein</fullName>
    </submittedName>
</protein>
<evidence type="ECO:0000256" key="1">
    <source>
        <dbReference type="SAM" id="MobiDB-lite"/>
    </source>
</evidence>
<feature type="compositionally biased region" description="Gly residues" evidence="1">
    <location>
        <begin position="1"/>
        <end position="10"/>
    </location>
</feature>
<dbReference type="Proteomes" id="UP001501417">
    <property type="component" value="Unassembled WGS sequence"/>
</dbReference>
<gene>
    <name evidence="2" type="ORF">GCM10023161_29910</name>
</gene>
<feature type="compositionally biased region" description="Low complexity" evidence="1">
    <location>
        <begin position="13"/>
        <end position="27"/>
    </location>
</feature>
<evidence type="ECO:0000313" key="2">
    <source>
        <dbReference type="EMBL" id="GAA4543882.1"/>
    </source>
</evidence>